<gene>
    <name evidence="2" type="ORF">BACPEC_02371</name>
</gene>
<reference evidence="2 3" key="1">
    <citation type="submission" date="2008-11" db="EMBL/GenBank/DDBJ databases">
        <title>Draft genome sequence of Bacteroides pectinophilus (ATCC 43243).</title>
        <authorList>
            <person name="Sudarsanam P."/>
            <person name="Ley R."/>
            <person name="Guruge J."/>
            <person name="Turnbaugh P.J."/>
            <person name="Mahowald M."/>
            <person name="Liep D."/>
            <person name="Gordon J."/>
        </authorList>
    </citation>
    <scope>NUCLEOTIDE SEQUENCE [LARGE SCALE GENOMIC DNA]</scope>
    <source>
        <strain evidence="2 3">ATCC 43243</strain>
    </source>
</reference>
<dbReference type="InterPro" id="IPR050099">
    <property type="entry name" value="SIS_GmhA/DiaA_subfam"/>
</dbReference>
<dbReference type="eggNOG" id="COG0279">
    <property type="taxonomic scope" value="Bacteria"/>
</dbReference>
<evidence type="ECO:0000313" key="2">
    <source>
        <dbReference type="EMBL" id="EEC55864.1"/>
    </source>
</evidence>
<dbReference type="Pfam" id="PF13580">
    <property type="entry name" value="SIS_2"/>
    <property type="match status" value="1"/>
</dbReference>
<name>B7AUH3_9FIRM</name>
<dbReference type="InterPro" id="IPR035461">
    <property type="entry name" value="GmhA/DiaA"/>
</dbReference>
<comment type="caution">
    <text evidence="2">The sequence shown here is derived from an EMBL/GenBank/DDBJ whole genome shotgun (WGS) entry which is preliminary data.</text>
</comment>
<dbReference type="Gene3D" id="3.40.50.10490">
    <property type="entry name" value="Glucose-6-phosphate isomerase like protein, domain 1"/>
    <property type="match status" value="1"/>
</dbReference>
<evidence type="ECO:0000259" key="1">
    <source>
        <dbReference type="PROSITE" id="PS51464"/>
    </source>
</evidence>
<dbReference type="GO" id="GO:0097367">
    <property type="term" value="F:carbohydrate derivative binding"/>
    <property type="evidence" value="ECO:0007669"/>
    <property type="project" value="InterPro"/>
</dbReference>
<dbReference type="InterPro" id="IPR001347">
    <property type="entry name" value="SIS_dom"/>
</dbReference>
<feature type="domain" description="SIS" evidence="1">
    <location>
        <begin position="38"/>
        <end position="189"/>
    </location>
</feature>
<dbReference type="Proteomes" id="UP000003136">
    <property type="component" value="Unassembled WGS sequence"/>
</dbReference>
<dbReference type="EMBL" id="ABVQ01000037">
    <property type="protein sequence ID" value="EEC55864.1"/>
    <property type="molecule type" value="Genomic_DNA"/>
</dbReference>
<dbReference type="PANTHER" id="PTHR30390:SF7">
    <property type="entry name" value="PHOSPHOHEPTOSE ISOMERASE"/>
    <property type="match status" value="1"/>
</dbReference>
<reference evidence="2 3" key="2">
    <citation type="submission" date="2008-11" db="EMBL/GenBank/DDBJ databases">
        <authorList>
            <person name="Fulton L."/>
            <person name="Clifton S."/>
            <person name="Fulton B."/>
            <person name="Xu J."/>
            <person name="Minx P."/>
            <person name="Pepin K.H."/>
            <person name="Johnson M."/>
            <person name="Bhonagiri V."/>
            <person name="Nash W.E."/>
            <person name="Mardis E.R."/>
            <person name="Wilson R.K."/>
        </authorList>
    </citation>
    <scope>NUCLEOTIDE SEQUENCE [LARGE SCALE GENOMIC DNA]</scope>
    <source>
        <strain evidence="2 3">ATCC 43243</strain>
    </source>
</reference>
<keyword evidence="3" id="KW-1185">Reference proteome</keyword>
<sequence>MHTEYLNQFIDALKNCEFYKGSEQLNGYSEGIQAMLDAFTEVKKSGRTAYFVGNGGSAAIASHMTSDFKKNGNMKTGALLDASVVTCFGNDFGYEYMYSKQLEQIGSEGDLLIAISSSGNSMNIVNAIAEARNKKMNVITLSGFKPDNKIKGMGDINVYVALEQYGIVESVHVTILQQVVDAILERDGAFR</sequence>
<dbReference type="AlphaFoldDB" id="B7AUH3"/>
<dbReference type="InterPro" id="IPR046348">
    <property type="entry name" value="SIS_dom_sf"/>
</dbReference>
<protein>
    <recommendedName>
        <fullName evidence="1">SIS domain-containing protein</fullName>
    </recommendedName>
</protein>
<proteinExistence type="predicted"/>
<dbReference type="PANTHER" id="PTHR30390">
    <property type="entry name" value="SEDOHEPTULOSE 7-PHOSPHATE ISOMERASE / DNAA INITIATOR-ASSOCIATING FACTOR FOR REPLICATION INITIATION"/>
    <property type="match status" value="1"/>
</dbReference>
<dbReference type="HOGENOM" id="CLU_080999_1_0_9"/>
<dbReference type="CDD" id="cd05006">
    <property type="entry name" value="SIS_GmhA"/>
    <property type="match status" value="1"/>
</dbReference>
<dbReference type="SUPFAM" id="SSF53697">
    <property type="entry name" value="SIS domain"/>
    <property type="match status" value="1"/>
</dbReference>
<accession>B7AUH3</accession>
<evidence type="ECO:0000313" key="3">
    <source>
        <dbReference type="Proteomes" id="UP000003136"/>
    </source>
</evidence>
<dbReference type="GO" id="GO:1901135">
    <property type="term" value="P:carbohydrate derivative metabolic process"/>
    <property type="evidence" value="ECO:0007669"/>
    <property type="project" value="InterPro"/>
</dbReference>
<dbReference type="PROSITE" id="PS51464">
    <property type="entry name" value="SIS"/>
    <property type="match status" value="1"/>
</dbReference>
<organism evidence="2 3">
    <name type="scientific">[Bacteroides] pectinophilus ATCC 43243</name>
    <dbReference type="NCBI Taxonomy" id="483218"/>
    <lineage>
        <taxon>Bacteria</taxon>
        <taxon>Bacillati</taxon>
        <taxon>Bacillota</taxon>
        <taxon>Clostridia</taxon>
        <taxon>Eubacteriales</taxon>
    </lineage>
</organism>
<dbReference type="STRING" id="483218.BACPEC_02371"/>